<feature type="domain" description="PpiC" evidence="8">
    <location>
        <begin position="118"/>
        <end position="219"/>
    </location>
</feature>
<dbReference type="EC" id="5.2.1.8" evidence="2"/>
<evidence type="ECO:0000256" key="3">
    <source>
        <dbReference type="ARBA" id="ARBA00022729"/>
    </source>
</evidence>
<dbReference type="SUPFAM" id="SSF54534">
    <property type="entry name" value="FKBP-like"/>
    <property type="match status" value="1"/>
</dbReference>
<evidence type="ECO:0000256" key="6">
    <source>
        <dbReference type="PROSITE-ProRule" id="PRU00278"/>
    </source>
</evidence>
<keyword evidence="4 6" id="KW-0697">Rotamase</keyword>
<evidence type="ECO:0000259" key="8">
    <source>
        <dbReference type="PROSITE" id="PS50198"/>
    </source>
</evidence>
<name>A0A538UC36_UNCEI</name>
<keyword evidence="5 6" id="KW-0413">Isomerase</keyword>
<evidence type="ECO:0000256" key="2">
    <source>
        <dbReference type="ARBA" id="ARBA00013194"/>
    </source>
</evidence>
<dbReference type="PROSITE" id="PS50198">
    <property type="entry name" value="PPIC_PPIASE_2"/>
    <property type="match status" value="1"/>
</dbReference>
<feature type="region of interest" description="Disordered" evidence="7">
    <location>
        <begin position="46"/>
        <end position="66"/>
    </location>
</feature>
<proteinExistence type="predicted"/>
<evidence type="ECO:0000313" key="10">
    <source>
        <dbReference type="Proteomes" id="UP000319836"/>
    </source>
</evidence>
<dbReference type="InterPro" id="IPR046357">
    <property type="entry name" value="PPIase_dom_sf"/>
</dbReference>
<dbReference type="AlphaFoldDB" id="A0A538UC36"/>
<dbReference type="InterPro" id="IPR050245">
    <property type="entry name" value="PrsA_foldase"/>
</dbReference>
<evidence type="ECO:0000256" key="7">
    <source>
        <dbReference type="SAM" id="MobiDB-lite"/>
    </source>
</evidence>
<evidence type="ECO:0000256" key="4">
    <source>
        <dbReference type="ARBA" id="ARBA00023110"/>
    </source>
</evidence>
<evidence type="ECO:0000256" key="1">
    <source>
        <dbReference type="ARBA" id="ARBA00000971"/>
    </source>
</evidence>
<evidence type="ECO:0000256" key="5">
    <source>
        <dbReference type="ARBA" id="ARBA00023235"/>
    </source>
</evidence>
<sequence length="495" mass="56457">MGHALSDTLAEAPRARLDMARTPRGWVVFQMYGEVKDYTPTREEARPLLEARRAPRRQEEEEAGARRLYDENPHRFRAANMIRFSRLMVNLPDPLTVPLSRAEVERYYHAHADEYGAPELAHVRHILITPKDTSPRADAEARDKAEEVLRRLKAGESFPDLVRKYSDDEATRDKGGDVGVFRHGMMLEDFERVAFTMKPGELRGPVRTEVGYHVMECLEHVPAEVTPLRYAYSTVSSDAAHEKADRIARSRADSLRHLLRSPAQARRAAKAMDLTVYQNDHVIGSDMGVAYLQDYFHRIEALRPGQFDDVWQEYKGMGYAVSWVDSIIPQSKPSWNEVREQAIDLYRHESDRNALLRKRAEFDSLLHAGWTFDSLSTLFGGCEHHGPHGPGSGLERLAGHEILDSLAFGTAKTSPTLQLGKPTGWIEFPGGWVMMRLVERRPADPVQLASRLESESRARMERKLRVVFDRLKQRYRVEIQDQDLRATELPSLPGS</sequence>
<dbReference type="Gene3D" id="3.10.50.40">
    <property type="match status" value="1"/>
</dbReference>
<dbReference type="Proteomes" id="UP000319836">
    <property type="component" value="Unassembled WGS sequence"/>
</dbReference>
<dbReference type="GO" id="GO:0003755">
    <property type="term" value="F:peptidyl-prolyl cis-trans isomerase activity"/>
    <property type="evidence" value="ECO:0007669"/>
    <property type="project" value="UniProtKB-KW"/>
</dbReference>
<dbReference type="Pfam" id="PF00639">
    <property type="entry name" value="Rotamase"/>
    <property type="match status" value="1"/>
</dbReference>
<dbReference type="EMBL" id="VBPA01000002">
    <property type="protein sequence ID" value="TMQ73456.1"/>
    <property type="molecule type" value="Genomic_DNA"/>
</dbReference>
<reference evidence="9 10" key="1">
    <citation type="journal article" date="2019" name="Nat. Microbiol.">
        <title>Mediterranean grassland soil C-N compound turnover is dependent on rainfall and depth, and is mediated by genomically divergent microorganisms.</title>
        <authorList>
            <person name="Diamond S."/>
            <person name="Andeer P.F."/>
            <person name="Li Z."/>
            <person name="Crits-Christoph A."/>
            <person name="Burstein D."/>
            <person name="Anantharaman K."/>
            <person name="Lane K.R."/>
            <person name="Thomas B.C."/>
            <person name="Pan C."/>
            <person name="Northen T.R."/>
            <person name="Banfield J.F."/>
        </authorList>
    </citation>
    <scope>NUCLEOTIDE SEQUENCE [LARGE SCALE GENOMIC DNA]</scope>
    <source>
        <strain evidence="9">WS_10</strain>
    </source>
</reference>
<gene>
    <name evidence="9" type="ORF">E6K80_00035</name>
</gene>
<accession>A0A538UC36</accession>
<evidence type="ECO:0000313" key="9">
    <source>
        <dbReference type="EMBL" id="TMQ73456.1"/>
    </source>
</evidence>
<dbReference type="PANTHER" id="PTHR47245:SF1">
    <property type="entry name" value="FOLDASE PROTEIN PRSA"/>
    <property type="match status" value="1"/>
</dbReference>
<organism evidence="9 10">
    <name type="scientific">Eiseniibacteriota bacterium</name>
    <dbReference type="NCBI Taxonomy" id="2212470"/>
    <lineage>
        <taxon>Bacteria</taxon>
        <taxon>Candidatus Eiseniibacteriota</taxon>
    </lineage>
</organism>
<comment type="caution">
    <text evidence="9">The sequence shown here is derived from an EMBL/GenBank/DDBJ whole genome shotgun (WGS) entry which is preliminary data.</text>
</comment>
<dbReference type="PANTHER" id="PTHR47245">
    <property type="entry name" value="PEPTIDYLPROLYL ISOMERASE"/>
    <property type="match status" value="1"/>
</dbReference>
<comment type="catalytic activity">
    <reaction evidence="1">
        <text>[protein]-peptidylproline (omega=180) = [protein]-peptidylproline (omega=0)</text>
        <dbReference type="Rhea" id="RHEA:16237"/>
        <dbReference type="Rhea" id="RHEA-COMP:10747"/>
        <dbReference type="Rhea" id="RHEA-COMP:10748"/>
        <dbReference type="ChEBI" id="CHEBI:83833"/>
        <dbReference type="ChEBI" id="CHEBI:83834"/>
        <dbReference type="EC" id="5.2.1.8"/>
    </reaction>
</comment>
<keyword evidence="3" id="KW-0732">Signal</keyword>
<protein>
    <recommendedName>
        <fullName evidence="2">peptidylprolyl isomerase</fullName>
        <ecNumber evidence="2">5.2.1.8</ecNumber>
    </recommendedName>
</protein>
<dbReference type="InterPro" id="IPR000297">
    <property type="entry name" value="PPIase_PpiC"/>
</dbReference>